<reference evidence="1 2" key="1">
    <citation type="journal article" date="2016" name="Nat. Commun.">
        <title>Thousands of microbial genomes shed light on interconnected biogeochemical processes in an aquifer system.</title>
        <authorList>
            <person name="Anantharaman K."/>
            <person name="Brown C.T."/>
            <person name="Hug L.A."/>
            <person name="Sharon I."/>
            <person name="Castelle C.J."/>
            <person name="Probst A.J."/>
            <person name="Thomas B.C."/>
            <person name="Singh A."/>
            <person name="Wilkins M.J."/>
            <person name="Karaoz U."/>
            <person name="Brodie E.L."/>
            <person name="Williams K.H."/>
            <person name="Hubbard S.S."/>
            <person name="Banfield J.F."/>
        </authorList>
    </citation>
    <scope>NUCLEOTIDE SEQUENCE [LARGE SCALE GENOMIC DNA]</scope>
</reference>
<protein>
    <submittedName>
        <fullName evidence="1">Uncharacterized protein</fullName>
    </submittedName>
</protein>
<dbReference type="AlphaFoldDB" id="A0A1F5RCQ9"/>
<accession>A0A1F5RCQ9</accession>
<evidence type="ECO:0000313" key="1">
    <source>
        <dbReference type="EMBL" id="OGF12235.1"/>
    </source>
</evidence>
<proteinExistence type="predicted"/>
<sequence>MRFPKGRSSLQNAKLEFVHLDNILADNKKERASKISGYLEIIYPDMVQLLYLKKGEPVNAGHFSRTERKQISISEVIDKAKKSTTGTVSIYETPEELVDMMLAVFSVKPVFKNLDLSNVEPEKLFEKLTSVKFDGFMEIRRGVDISYVRFKEGAPVSGYFTWKVEGITPDLLKAALKAAATAPGAVIVDAYDKLPVLAEHASPAQIELFVKAMNKLMAEMRNIAGPTLVSKTIASSKEAASVHYPFLKDFDSGDEIKGEGKIVTTSEELGKGFAEWMDNFVDSFRIVLGKRLDGIVQNALKDFRFALKASSFGRYSKLKDLL</sequence>
<dbReference type="EMBL" id="MFFM01000034">
    <property type="protein sequence ID" value="OGF12235.1"/>
    <property type="molecule type" value="Genomic_DNA"/>
</dbReference>
<organism evidence="1 2">
    <name type="scientific">Candidatus Edwardsbacteria bacterium GWF2_54_11</name>
    <dbReference type="NCBI Taxonomy" id="1817851"/>
    <lineage>
        <taxon>Bacteria</taxon>
        <taxon>Candidatus Edwardsiibacteriota</taxon>
    </lineage>
</organism>
<dbReference type="Proteomes" id="UP000177230">
    <property type="component" value="Unassembled WGS sequence"/>
</dbReference>
<gene>
    <name evidence="1" type="ORF">A2024_04420</name>
</gene>
<comment type="caution">
    <text evidence="1">The sequence shown here is derived from an EMBL/GenBank/DDBJ whole genome shotgun (WGS) entry which is preliminary data.</text>
</comment>
<name>A0A1F5RCQ9_9BACT</name>
<evidence type="ECO:0000313" key="2">
    <source>
        <dbReference type="Proteomes" id="UP000177230"/>
    </source>
</evidence>